<evidence type="ECO:0000259" key="2">
    <source>
        <dbReference type="PROSITE" id="PS50948"/>
    </source>
</evidence>
<dbReference type="EMBL" id="CAEY01001135">
    <property type="status" value="NOT_ANNOTATED_CDS"/>
    <property type="molecule type" value="Genomic_DNA"/>
</dbReference>
<feature type="transmembrane region" description="Helical" evidence="1">
    <location>
        <begin position="255"/>
        <end position="278"/>
    </location>
</feature>
<accession>T1K0A9</accession>
<evidence type="ECO:0000256" key="1">
    <source>
        <dbReference type="SAM" id="Phobius"/>
    </source>
</evidence>
<organism evidence="3 4">
    <name type="scientific">Tetranychus urticae</name>
    <name type="common">Two-spotted spider mite</name>
    <dbReference type="NCBI Taxonomy" id="32264"/>
    <lineage>
        <taxon>Eukaryota</taxon>
        <taxon>Metazoa</taxon>
        <taxon>Ecdysozoa</taxon>
        <taxon>Arthropoda</taxon>
        <taxon>Chelicerata</taxon>
        <taxon>Arachnida</taxon>
        <taxon>Acari</taxon>
        <taxon>Acariformes</taxon>
        <taxon>Trombidiformes</taxon>
        <taxon>Prostigmata</taxon>
        <taxon>Eleutherengona</taxon>
        <taxon>Raphignathae</taxon>
        <taxon>Tetranychoidea</taxon>
        <taxon>Tetranychidae</taxon>
        <taxon>Tetranychus</taxon>
    </lineage>
</organism>
<keyword evidence="1" id="KW-0812">Transmembrane</keyword>
<dbReference type="SUPFAM" id="SSF57414">
    <property type="entry name" value="Hairpin loop containing domain-like"/>
    <property type="match status" value="1"/>
</dbReference>
<dbReference type="KEGG" id="tut:112538519"/>
<protein>
    <recommendedName>
        <fullName evidence="2">Apple domain-containing protein</fullName>
    </recommendedName>
</protein>
<evidence type="ECO:0000313" key="3">
    <source>
        <dbReference type="EnsemblMetazoa" id="tetur03g07060.1"/>
    </source>
</evidence>
<dbReference type="RefSeq" id="XP_025015931.1">
    <property type="nucleotide sequence ID" value="XM_025160163.1"/>
</dbReference>
<dbReference type="Gene3D" id="3.50.4.10">
    <property type="entry name" value="Hepatocyte Growth Factor"/>
    <property type="match status" value="1"/>
</dbReference>
<dbReference type="GeneID" id="112538519"/>
<dbReference type="InterPro" id="IPR003609">
    <property type="entry name" value="Pan_app"/>
</dbReference>
<dbReference type="HOGENOM" id="CLU_848163_0_0_1"/>
<dbReference type="PROSITE" id="PS50948">
    <property type="entry name" value="PAN"/>
    <property type="match status" value="1"/>
</dbReference>
<dbReference type="Proteomes" id="UP000015104">
    <property type="component" value="Unassembled WGS sequence"/>
</dbReference>
<sequence>MVIQNAKLIEDKLNTIQIVGTTDLSSCHRKCVQSAQDNCRSFSFCTYADRVGCFVSTISNHSSDKITHDASCDTYLIDNLTKYKKIAIKRFNHIELSVAFESSLGKCASFCSNSDSCKTFQFCCGSCSLAGYYTDEASVYSESCDIYIPKALDRFAITGKSIVEDVFHTELNLNADQCAALCYHWNDNDAVCQSFNYCPVYGKTRSLCHLSKYSRRDTNEKLIHSDTCQNYERAKQNEKRQQNAEVITKATNSGMIYVIIVLFITTGLISGIVVAVAYPRFTSVKSDANQIYNRNTFSWSKQLNDESQSVNGDGSLQMSSDYAVRVNE</sequence>
<evidence type="ECO:0000313" key="4">
    <source>
        <dbReference type="Proteomes" id="UP000015104"/>
    </source>
</evidence>
<feature type="domain" description="Apple" evidence="2">
    <location>
        <begin position="1"/>
        <end position="79"/>
    </location>
</feature>
<dbReference type="OrthoDB" id="6413948at2759"/>
<keyword evidence="1" id="KW-0472">Membrane</keyword>
<keyword evidence="4" id="KW-1185">Reference proteome</keyword>
<name>T1K0A9_TETUR</name>
<keyword evidence="1" id="KW-1133">Transmembrane helix</keyword>
<dbReference type="Pfam" id="PF00024">
    <property type="entry name" value="PAN_1"/>
    <property type="match status" value="2"/>
</dbReference>
<reference evidence="3" key="2">
    <citation type="submission" date="2015-06" db="UniProtKB">
        <authorList>
            <consortium name="EnsemblMetazoa"/>
        </authorList>
    </citation>
    <scope>IDENTIFICATION</scope>
</reference>
<dbReference type="OMA" id="DKITHDA"/>
<proteinExistence type="predicted"/>
<reference evidence="4" key="1">
    <citation type="submission" date="2011-08" db="EMBL/GenBank/DDBJ databases">
        <authorList>
            <person name="Rombauts S."/>
        </authorList>
    </citation>
    <scope>NUCLEOTIDE SEQUENCE</scope>
    <source>
        <strain evidence="4">London</strain>
    </source>
</reference>
<dbReference type="AlphaFoldDB" id="T1K0A9"/>
<dbReference type="EnsemblMetazoa" id="tetur03g07060.1">
    <property type="protein sequence ID" value="tetur03g07060.1"/>
    <property type="gene ID" value="tetur03g07060"/>
</dbReference>